<dbReference type="OrthoDB" id="1325719at2759"/>
<comment type="caution">
    <text evidence="1">The sequence shown here is derived from an EMBL/GenBank/DDBJ whole genome shotgun (WGS) entry which is preliminary data.</text>
</comment>
<keyword evidence="2" id="KW-1185">Reference proteome</keyword>
<evidence type="ECO:0000313" key="1">
    <source>
        <dbReference type="EMBL" id="KAG5569827.1"/>
    </source>
</evidence>
<dbReference type="Proteomes" id="UP000824120">
    <property type="component" value="Chromosome 12"/>
</dbReference>
<organism evidence="1 2">
    <name type="scientific">Solanum commersonii</name>
    <name type="common">Commerson's wild potato</name>
    <name type="synonym">Commerson's nightshade</name>
    <dbReference type="NCBI Taxonomy" id="4109"/>
    <lineage>
        <taxon>Eukaryota</taxon>
        <taxon>Viridiplantae</taxon>
        <taxon>Streptophyta</taxon>
        <taxon>Embryophyta</taxon>
        <taxon>Tracheophyta</taxon>
        <taxon>Spermatophyta</taxon>
        <taxon>Magnoliopsida</taxon>
        <taxon>eudicotyledons</taxon>
        <taxon>Gunneridae</taxon>
        <taxon>Pentapetalae</taxon>
        <taxon>asterids</taxon>
        <taxon>lamiids</taxon>
        <taxon>Solanales</taxon>
        <taxon>Solanaceae</taxon>
        <taxon>Solanoideae</taxon>
        <taxon>Solaneae</taxon>
        <taxon>Solanum</taxon>
    </lineage>
</organism>
<dbReference type="EMBL" id="JACXVP010000012">
    <property type="protein sequence ID" value="KAG5569827.1"/>
    <property type="molecule type" value="Genomic_DNA"/>
</dbReference>
<accession>A0A9J5W2T6</accession>
<evidence type="ECO:0000313" key="2">
    <source>
        <dbReference type="Proteomes" id="UP000824120"/>
    </source>
</evidence>
<reference evidence="1 2" key="1">
    <citation type="submission" date="2020-09" db="EMBL/GenBank/DDBJ databases">
        <title>De no assembly of potato wild relative species, Solanum commersonii.</title>
        <authorList>
            <person name="Cho K."/>
        </authorList>
    </citation>
    <scope>NUCLEOTIDE SEQUENCE [LARGE SCALE GENOMIC DNA]</scope>
    <source>
        <strain evidence="1">LZ3.2</strain>
        <tissue evidence="1">Leaf</tissue>
    </source>
</reference>
<protein>
    <submittedName>
        <fullName evidence="1">Uncharacterized protein</fullName>
    </submittedName>
</protein>
<sequence>MWAENVVGGDMPAVVPDFISTKKILLISHDVHTLNPMSSAGSSTQLNTNLSNIENQRRHSKETGIFYVNMQSFFRVHRSSKLTKAKFLKACGTLPETPFEIPTTPFVKH</sequence>
<gene>
    <name evidence="1" type="ORF">H5410_059593</name>
</gene>
<proteinExistence type="predicted"/>
<name>A0A9J5W2T6_SOLCO</name>
<dbReference type="AlphaFoldDB" id="A0A9J5W2T6"/>